<proteinExistence type="predicted"/>
<accession>A0A7J7XZU1</accession>
<evidence type="ECO:0000313" key="2">
    <source>
        <dbReference type="Proteomes" id="UP000527355"/>
    </source>
</evidence>
<keyword evidence="2" id="KW-1185">Reference proteome</keyword>
<comment type="caution">
    <text evidence="1">The sequence shown here is derived from an EMBL/GenBank/DDBJ whole genome shotgun (WGS) entry which is preliminary data.</text>
</comment>
<dbReference type="EMBL" id="JABWUV010000005">
    <property type="protein sequence ID" value="KAF6355149.1"/>
    <property type="molecule type" value="Genomic_DNA"/>
</dbReference>
<sequence>MIHQAVVISVRIGPEWGPSVSSQPSGLPVPPGLVDFAVMMLTHHHCGPDPDNIISMPNACEPLLVPEILNLQDILRQTSHELLKSIQLIATALCRSVPGLVSICVPRPSVLCFSSETQTFSGGAFLQSNQSVPWKGSWVRVMTPPQFPHHV</sequence>
<organism evidence="1 2">
    <name type="scientific">Myotis myotis</name>
    <name type="common">Greater mouse-eared bat</name>
    <name type="synonym">Vespertilio myotis</name>
    <dbReference type="NCBI Taxonomy" id="51298"/>
    <lineage>
        <taxon>Eukaryota</taxon>
        <taxon>Metazoa</taxon>
        <taxon>Chordata</taxon>
        <taxon>Craniata</taxon>
        <taxon>Vertebrata</taxon>
        <taxon>Euteleostomi</taxon>
        <taxon>Mammalia</taxon>
        <taxon>Eutheria</taxon>
        <taxon>Laurasiatheria</taxon>
        <taxon>Chiroptera</taxon>
        <taxon>Yangochiroptera</taxon>
        <taxon>Vespertilionidae</taxon>
        <taxon>Myotis</taxon>
    </lineage>
</organism>
<name>A0A7J7XZU1_MYOMY</name>
<evidence type="ECO:0000313" key="1">
    <source>
        <dbReference type="EMBL" id="KAF6355149.1"/>
    </source>
</evidence>
<dbReference type="AlphaFoldDB" id="A0A7J7XZU1"/>
<dbReference type="Proteomes" id="UP000527355">
    <property type="component" value="Unassembled WGS sequence"/>
</dbReference>
<reference evidence="1 2" key="1">
    <citation type="journal article" date="2020" name="Nature">
        <title>Six reference-quality genomes reveal evolution of bat adaptations.</title>
        <authorList>
            <person name="Jebb D."/>
            <person name="Huang Z."/>
            <person name="Pippel M."/>
            <person name="Hughes G.M."/>
            <person name="Lavrichenko K."/>
            <person name="Devanna P."/>
            <person name="Winkler S."/>
            <person name="Jermiin L.S."/>
            <person name="Skirmuntt E.C."/>
            <person name="Katzourakis A."/>
            <person name="Burkitt-Gray L."/>
            <person name="Ray D.A."/>
            <person name="Sullivan K.A.M."/>
            <person name="Roscito J.G."/>
            <person name="Kirilenko B.M."/>
            <person name="Davalos L.M."/>
            <person name="Corthals A.P."/>
            <person name="Power M.L."/>
            <person name="Jones G."/>
            <person name="Ransome R.D."/>
            <person name="Dechmann D.K.N."/>
            <person name="Locatelli A.G."/>
            <person name="Puechmaille S.J."/>
            <person name="Fedrigo O."/>
            <person name="Jarvis E.D."/>
            <person name="Hiller M."/>
            <person name="Vernes S.C."/>
            <person name="Myers E.W."/>
            <person name="Teeling E.C."/>
        </authorList>
    </citation>
    <scope>NUCLEOTIDE SEQUENCE [LARGE SCALE GENOMIC DNA]</scope>
    <source>
        <strain evidence="1">MMyoMyo1</strain>
        <tissue evidence="1">Flight muscle</tissue>
    </source>
</reference>
<protein>
    <submittedName>
        <fullName evidence="1">Uncharacterized protein</fullName>
    </submittedName>
</protein>
<gene>
    <name evidence="1" type="ORF">mMyoMyo1_011348</name>
</gene>